<evidence type="ECO:0000313" key="3">
    <source>
        <dbReference type="Proteomes" id="UP000799437"/>
    </source>
</evidence>
<feature type="region of interest" description="Disordered" evidence="1">
    <location>
        <begin position="28"/>
        <end position="102"/>
    </location>
</feature>
<keyword evidence="3" id="KW-1185">Reference proteome</keyword>
<dbReference type="Proteomes" id="UP000799437">
    <property type="component" value="Unassembled WGS sequence"/>
</dbReference>
<dbReference type="AlphaFoldDB" id="A0A6A6W055"/>
<proteinExistence type="predicted"/>
<feature type="region of interest" description="Disordered" evidence="1">
    <location>
        <begin position="115"/>
        <end position="134"/>
    </location>
</feature>
<dbReference type="RefSeq" id="XP_033598374.1">
    <property type="nucleotide sequence ID" value="XM_033745635.1"/>
</dbReference>
<feature type="compositionally biased region" description="Polar residues" evidence="1">
    <location>
        <begin position="28"/>
        <end position="43"/>
    </location>
</feature>
<name>A0A6A6W055_9PEZI</name>
<evidence type="ECO:0000256" key="1">
    <source>
        <dbReference type="SAM" id="MobiDB-lite"/>
    </source>
</evidence>
<feature type="compositionally biased region" description="Polar residues" evidence="1">
    <location>
        <begin position="62"/>
        <end position="72"/>
    </location>
</feature>
<organism evidence="2 3">
    <name type="scientific">Pseudovirgaria hyperparasitica</name>
    <dbReference type="NCBI Taxonomy" id="470096"/>
    <lineage>
        <taxon>Eukaryota</taxon>
        <taxon>Fungi</taxon>
        <taxon>Dikarya</taxon>
        <taxon>Ascomycota</taxon>
        <taxon>Pezizomycotina</taxon>
        <taxon>Dothideomycetes</taxon>
        <taxon>Dothideomycetes incertae sedis</taxon>
        <taxon>Acrospermales</taxon>
        <taxon>Acrospermaceae</taxon>
        <taxon>Pseudovirgaria</taxon>
    </lineage>
</organism>
<feature type="compositionally biased region" description="Polar residues" evidence="1">
    <location>
        <begin position="121"/>
        <end position="132"/>
    </location>
</feature>
<dbReference type="GeneID" id="54486689"/>
<accession>A0A6A6W055</accession>
<sequence>MATLQSNMSLPWSSSDEVSWRQNTSYYATTSTEQKATRNSRFSPFSACDSTPELVADESADSTDSSPGSPVSQYADDDVHVEDSDYNTTSVSRVTKTRPESIPAMELSKDWCGREWDRPNRSSTGSPLSNELQPEHCRKVKKVATYALKMKSTKTGREHTVLVNLHNKKDVALAHLESKM</sequence>
<reference evidence="2" key="1">
    <citation type="journal article" date="2020" name="Stud. Mycol.">
        <title>101 Dothideomycetes genomes: a test case for predicting lifestyles and emergence of pathogens.</title>
        <authorList>
            <person name="Haridas S."/>
            <person name="Albert R."/>
            <person name="Binder M."/>
            <person name="Bloem J."/>
            <person name="Labutti K."/>
            <person name="Salamov A."/>
            <person name="Andreopoulos B."/>
            <person name="Baker S."/>
            <person name="Barry K."/>
            <person name="Bills G."/>
            <person name="Bluhm B."/>
            <person name="Cannon C."/>
            <person name="Castanera R."/>
            <person name="Culley D."/>
            <person name="Daum C."/>
            <person name="Ezra D."/>
            <person name="Gonzalez J."/>
            <person name="Henrissat B."/>
            <person name="Kuo A."/>
            <person name="Liang C."/>
            <person name="Lipzen A."/>
            <person name="Lutzoni F."/>
            <person name="Magnuson J."/>
            <person name="Mondo S."/>
            <person name="Nolan M."/>
            <person name="Ohm R."/>
            <person name="Pangilinan J."/>
            <person name="Park H.-J."/>
            <person name="Ramirez L."/>
            <person name="Alfaro M."/>
            <person name="Sun H."/>
            <person name="Tritt A."/>
            <person name="Yoshinaga Y."/>
            <person name="Zwiers L.-H."/>
            <person name="Turgeon B."/>
            <person name="Goodwin S."/>
            <person name="Spatafora J."/>
            <person name="Crous P."/>
            <person name="Grigoriev I."/>
        </authorList>
    </citation>
    <scope>NUCLEOTIDE SEQUENCE</scope>
    <source>
        <strain evidence="2">CBS 121739</strain>
    </source>
</reference>
<gene>
    <name evidence="2" type="ORF">EJ05DRAFT_487746</name>
</gene>
<protein>
    <submittedName>
        <fullName evidence="2">Uncharacterized protein</fullName>
    </submittedName>
</protein>
<evidence type="ECO:0000313" key="2">
    <source>
        <dbReference type="EMBL" id="KAF2755923.1"/>
    </source>
</evidence>
<dbReference type="EMBL" id="ML996576">
    <property type="protein sequence ID" value="KAF2755923.1"/>
    <property type="molecule type" value="Genomic_DNA"/>
</dbReference>